<organism evidence="1 2">
    <name type="scientific">Actinokineospora cianjurensis</name>
    <dbReference type="NCBI Taxonomy" id="585224"/>
    <lineage>
        <taxon>Bacteria</taxon>
        <taxon>Bacillati</taxon>
        <taxon>Actinomycetota</taxon>
        <taxon>Actinomycetes</taxon>
        <taxon>Pseudonocardiales</taxon>
        <taxon>Pseudonocardiaceae</taxon>
        <taxon>Actinokineospora</taxon>
    </lineage>
</organism>
<keyword evidence="2" id="KW-1185">Reference proteome</keyword>
<dbReference type="AlphaFoldDB" id="A0A421B2J9"/>
<comment type="caution">
    <text evidence="1">The sequence shown here is derived from an EMBL/GenBank/DDBJ whole genome shotgun (WGS) entry which is preliminary data.</text>
</comment>
<gene>
    <name evidence="1" type="ORF">CLV68_3045</name>
</gene>
<dbReference type="Proteomes" id="UP000282454">
    <property type="component" value="Unassembled WGS sequence"/>
</dbReference>
<protein>
    <submittedName>
        <fullName evidence="1">Uncharacterized protein</fullName>
    </submittedName>
</protein>
<accession>A0A421B2J9</accession>
<dbReference type="EMBL" id="RCDD01000002">
    <property type="protein sequence ID" value="RLK58574.1"/>
    <property type="molecule type" value="Genomic_DNA"/>
</dbReference>
<evidence type="ECO:0000313" key="1">
    <source>
        <dbReference type="EMBL" id="RLK58574.1"/>
    </source>
</evidence>
<name>A0A421B2J9_9PSEU</name>
<sequence>MSQPPQDWEAVGRCIDQRLSELALTQSEMADALDRFRVDLAMILHNTRRDWQTSLLTHDEG</sequence>
<dbReference type="RefSeq" id="WP_121391289.1">
    <property type="nucleotide sequence ID" value="NZ_RCDD01000002.1"/>
</dbReference>
<proteinExistence type="predicted"/>
<evidence type="ECO:0000313" key="2">
    <source>
        <dbReference type="Proteomes" id="UP000282454"/>
    </source>
</evidence>
<reference evidence="1 2" key="1">
    <citation type="submission" date="2018-10" db="EMBL/GenBank/DDBJ databases">
        <title>Genomic Encyclopedia of Archaeal and Bacterial Type Strains, Phase II (KMG-II): from individual species to whole genera.</title>
        <authorList>
            <person name="Goeker M."/>
        </authorList>
    </citation>
    <scope>NUCLEOTIDE SEQUENCE [LARGE SCALE GENOMIC DNA]</scope>
    <source>
        <strain evidence="1 2">DSM 45657</strain>
    </source>
</reference>